<keyword evidence="2" id="KW-1185">Reference proteome</keyword>
<name>A0A0P4R6E8_9ACTN</name>
<reference evidence="1 2" key="2">
    <citation type="journal article" date="2015" name="Stand. Genomic Sci.">
        <title>Draft genome sequence of marine-derived Streptomyces sp. TP-A0598, a producer of anti-MRSA antibiotic lydicamycins.</title>
        <authorList>
            <person name="Komaki H."/>
            <person name="Ichikawa N."/>
            <person name="Hosoyama A."/>
            <person name="Fujita N."/>
            <person name="Igarashi Y."/>
        </authorList>
    </citation>
    <scope>NUCLEOTIDE SEQUENCE [LARGE SCALE GENOMIC DNA]</scope>
    <source>
        <strain evidence="1 2">NBRC 110027</strain>
    </source>
</reference>
<gene>
    <name evidence="1" type="ORF">TPA0598_04_03180</name>
</gene>
<dbReference type="AlphaFoldDB" id="A0A0P4R6E8"/>
<dbReference type="RefSeq" id="WP_045867316.1">
    <property type="nucleotide sequence ID" value="NZ_BBNO01000004.1"/>
</dbReference>
<organism evidence="1 2">
    <name type="scientific">Streptomyces lydicamycinicus</name>
    <dbReference type="NCBI Taxonomy" id="1546107"/>
    <lineage>
        <taxon>Bacteria</taxon>
        <taxon>Bacillati</taxon>
        <taxon>Actinomycetota</taxon>
        <taxon>Actinomycetes</taxon>
        <taxon>Kitasatosporales</taxon>
        <taxon>Streptomycetaceae</taxon>
        <taxon>Streptomyces</taxon>
    </lineage>
</organism>
<reference evidence="2" key="1">
    <citation type="submission" date="2014-09" db="EMBL/GenBank/DDBJ databases">
        <title>Whole genome shotgun sequence of Streptomyces sp. NBRC 110027.</title>
        <authorList>
            <person name="Komaki H."/>
            <person name="Ichikawa N."/>
            <person name="Katano-Makiyama Y."/>
            <person name="Hosoyama A."/>
            <person name="Hashimoto M."/>
            <person name="Uohara A."/>
            <person name="Kitahashi Y."/>
            <person name="Ohji S."/>
            <person name="Kimura A."/>
            <person name="Yamazoe A."/>
            <person name="Igarashi Y."/>
            <person name="Fujita N."/>
        </authorList>
    </citation>
    <scope>NUCLEOTIDE SEQUENCE [LARGE SCALE GENOMIC DNA]</scope>
    <source>
        <strain evidence="2">NBRC 110027</strain>
    </source>
</reference>
<sequence>MSNEVARLAARVAALERQLARTTRTARLAYSSIEDGAIEVHDRDGALTGIVGVQPDGTTGVTAVNGPPPPTPSAPLVEAGLSAIKVTWDGGFTDAAFAPLDLARVQVHILPSATAAPDVRNPVATIEAGSGASATVGIDGHDAVWVRLLAVNTSGIPGGASTAAVAAPRLADGGDIAAGSVRAEHLDADAVNGKTVTGAVVQTATAGPRLVLNPASSDGQPALEMYSGSRAEIAPGRVRSGVLDMGSWLQPQITVDSPLVGGSRADITLRSPAMDGQGSVKLEPSDQTDGYAHATVQNGGPNADSAITLYGSRGSKAGGGAHSIIVKGSGITVNSGTRQMTFTDGVLKAPNIVTGIVTITPTPNTPTSITVSGLNVAGSVHRAFVTAYSVAPGTVAECSASNVSASGLTVWVNRTNNVSTNVWYLIIGS</sequence>
<comment type="caution">
    <text evidence="1">The sequence shown here is derived from an EMBL/GenBank/DDBJ whole genome shotgun (WGS) entry which is preliminary data.</text>
</comment>
<dbReference type="EMBL" id="BBNO01000004">
    <property type="protein sequence ID" value="GAO08682.1"/>
    <property type="molecule type" value="Genomic_DNA"/>
</dbReference>
<evidence type="ECO:0000313" key="1">
    <source>
        <dbReference type="EMBL" id="GAO08682.1"/>
    </source>
</evidence>
<protein>
    <submittedName>
        <fullName evidence="1">Uncharacterized protein</fullName>
    </submittedName>
</protein>
<evidence type="ECO:0000313" key="2">
    <source>
        <dbReference type="Proteomes" id="UP000048965"/>
    </source>
</evidence>
<dbReference type="OrthoDB" id="4256919at2"/>
<dbReference type="Proteomes" id="UP000048965">
    <property type="component" value="Unassembled WGS sequence"/>
</dbReference>
<accession>A0A0P4R6E8</accession>
<proteinExistence type="predicted"/>